<evidence type="ECO:0000313" key="2">
    <source>
        <dbReference type="Proteomes" id="UP000613582"/>
    </source>
</evidence>
<protein>
    <submittedName>
        <fullName evidence="1">Uncharacterized protein</fullName>
    </submittedName>
</protein>
<organism evidence="1 2">
    <name type="scientific">Aquisalinus flavus</name>
    <dbReference type="NCBI Taxonomy" id="1526572"/>
    <lineage>
        <taxon>Bacteria</taxon>
        <taxon>Pseudomonadati</taxon>
        <taxon>Pseudomonadota</taxon>
        <taxon>Alphaproteobacteria</taxon>
        <taxon>Parvularculales</taxon>
        <taxon>Parvularculaceae</taxon>
        <taxon>Aquisalinus</taxon>
    </lineage>
</organism>
<reference evidence="1" key="2">
    <citation type="submission" date="2020-09" db="EMBL/GenBank/DDBJ databases">
        <authorList>
            <person name="Sun Q."/>
            <person name="Zhou Y."/>
        </authorList>
    </citation>
    <scope>NUCLEOTIDE SEQUENCE</scope>
    <source>
        <strain evidence="1">CGMCC 1.12921</strain>
    </source>
</reference>
<dbReference type="RefSeq" id="WP_188158474.1">
    <property type="nucleotide sequence ID" value="NZ_BMGH01000001.1"/>
</dbReference>
<dbReference type="Proteomes" id="UP000613582">
    <property type="component" value="Unassembled WGS sequence"/>
</dbReference>
<reference evidence="1" key="1">
    <citation type="journal article" date="2014" name="Int. J. Syst. Evol. Microbiol.">
        <title>Complete genome sequence of Corynebacterium casei LMG S-19264T (=DSM 44701T), isolated from a smear-ripened cheese.</title>
        <authorList>
            <consortium name="US DOE Joint Genome Institute (JGI-PGF)"/>
            <person name="Walter F."/>
            <person name="Albersmeier A."/>
            <person name="Kalinowski J."/>
            <person name="Ruckert C."/>
        </authorList>
    </citation>
    <scope>NUCLEOTIDE SEQUENCE</scope>
    <source>
        <strain evidence="1">CGMCC 1.12921</strain>
    </source>
</reference>
<gene>
    <name evidence="1" type="ORF">GCM10011342_20930</name>
</gene>
<dbReference type="EMBL" id="BMGH01000001">
    <property type="protein sequence ID" value="GGD11932.1"/>
    <property type="molecule type" value="Genomic_DNA"/>
</dbReference>
<accession>A0A8J2V6Z7</accession>
<evidence type="ECO:0000313" key="1">
    <source>
        <dbReference type="EMBL" id="GGD11932.1"/>
    </source>
</evidence>
<name>A0A8J2V6Z7_9PROT</name>
<sequence>MPFLFASTAAGQDSFRDKLVLDPDETCSTGVPAAGDIIALALRGAKGKNYVRAGNQDVPRLAVRGAVTDEYSIFRFVQAATEDTVALFSFGHEQFVLMDEETRLFAQAEGKAALLMSLEDTGDGYFRIKLDGYPFWMGMNANGYLDFRARSTDNAVTFCAQLIAAE</sequence>
<keyword evidence="2" id="KW-1185">Reference proteome</keyword>
<proteinExistence type="predicted"/>
<comment type="caution">
    <text evidence="1">The sequence shown here is derived from an EMBL/GenBank/DDBJ whole genome shotgun (WGS) entry which is preliminary data.</text>
</comment>
<dbReference type="AlphaFoldDB" id="A0A8J2V6Z7"/>